<keyword evidence="11" id="KW-0902">Two-component regulatory system</keyword>
<comment type="subcellular location">
    <subcellularLocation>
        <location evidence="2">Membrane</location>
    </subcellularLocation>
</comment>
<dbReference type="SMART" id="SM00388">
    <property type="entry name" value="HisKA"/>
    <property type="match status" value="1"/>
</dbReference>
<name>A0A410WSD2_9BACL</name>
<keyword evidence="7" id="KW-0547">Nucleotide-binding</keyword>
<comment type="catalytic activity">
    <reaction evidence="1">
        <text>ATP + protein L-histidine = ADP + protein N-phospho-L-histidine.</text>
        <dbReference type="EC" id="2.7.13.3"/>
    </reaction>
</comment>
<reference evidence="14 17" key="2">
    <citation type="submission" date="2022-05" db="EMBL/GenBank/DDBJ databases">
        <title>Genome Sequencing of Bee-Associated Microbes.</title>
        <authorList>
            <person name="Dunlap C."/>
        </authorList>
    </citation>
    <scope>NUCLEOTIDE SEQUENCE [LARGE SCALE GENOMIC DNA]</scope>
    <source>
        <strain evidence="14 17">NRRL B-23120</strain>
    </source>
</reference>
<dbReference type="SMART" id="SM00387">
    <property type="entry name" value="HATPase_c"/>
    <property type="match status" value="1"/>
</dbReference>
<evidence type="ECO:0000313" key="14">
    <source>
        <dbReference type="EMBL" id="MCY9595503.1"/>
    </source>
</evidence>
<sequence>MSGWTGLLLALLAVSLVLHFVQYRSKKKRDESLAYITARLDGILSGGAARGKLLHLTDDKQLIALLNRLNGLVETNQRMTATYNKTEDSMRKMLANISHDLKTPLTVVLGYMETLIQNPSTPAEERERLLDKVHAKAREVLVLINQFFDLARLESGDRDIPLNRILLNEVCSQTILAFYEPLTSKGVEVVIAMPETPIYVMGNEEALVRILNNLISNASQYGSDGNMLGLTLREDEEHAYVEVWDRGKGISEFHQDRVFERMYTLEDSRNPLYQGSGLGLTITKRLVEKLGGVITLTSKPYVKTSFTVKFKKTAYGRT</sequence>
<dbReference type="SUPFAM" id="SSF47384">
    <property type="entry name" value="Homodimeric domain of signal transducing histidine kinase"/>
    <property type="match status" value="1"/>
</dbReference>
<keyword evidence="6" id="KW-0812">Transmembrane</keyword>
<protein>
    <recommendedName>
        <fullName evidence="3">histidine kinase</fullName>
        <ecNumber evidence="3">2.7.13.3</ecNumber>
    </recommendedName>
</protein>
<dbReference type="Proteomes" id="UP001527202">
    <property type="component" value="Unassembled WGS sequence"/>
</dbReference>
<feature type="domain" description="Histidine kinase" evidence="13">
    <location>
        <begin position="96"/>
        <end position="314"/>
    </location>
</feature>
<dbReference type="SUPFAM" id="SSF55874">
    <property type="entry name" value="ATPase domain of HSP90 chaperone/DNA topoisomerase II/histidine kinase"/>
    <property type="match status" value="1"/>
</dbReference>
<dbReference type="EMBL" id="JAMDMJ010000008">
    <property type="protein sequence ID" value="MCY9595503.1"/>
    <property type="molecule type" value="Genomic_DNA"/>
</dbReference>
<keyword evidence="10" id="KW-1133">Transmembrane helix</keyword>
<evidence type="ECO:0000256" key="5">
    <source>
        <dbReference type="ARBA" id="ARBA00022679"/>
    </source>
</evidence>
<dbReference type="PANTHER" id="PTHR43711">
    <property type="entry name" value="TWO-COMPONENT HISTIDINE KINASE"/>
    <property type="match status" value="1"/>
</dbReference>
<evidence type="ECO:0000256" key="12">
    <source>
        <dbReference type="ARBA" id="ARBA00023136"/>
    </source>
</evidence>
<dbReference type="EC" id="2.7.13.3" evidence="3"/>
<dbReference type="PANTHER" id="PTHR43711:SF1">
    <property type="entry name" value="HISTIDINE KINASE 1"/>
    <property type="match status" value="1"/>
</dbReference>
<dbReference type="InterPro" id="IPR004358">
    <property type="entry name" value="Sig_transdc_His_kin-like_C"/>
</dbReference>
<evidence type="ECO:0000256" key="6">
    <source>
        <dbReference type="ARBA" id="ARBA00022692"/>
    </source>
</evidence>
<dbReference type="GO" id="GO:0016020">
    <property type="term" value="C:membrane"/>
    <property type="evidence" value="ECO:0007669"/>
    <property type="project" value="UniProtKB-SubCell"/>
</dbReference>
<proteinExistence type="predicted"/>
<dbReference type="CDD" id="cd00082">
    <property type="entry name" value="HisKA"/>
    <property type="match status" value="1"/>
</dbReference>
<dbReference type="InterPro" id="IPR036890">
    <property type="entry name" value="HATPase_C_sf"/>
</dbReference>
<dbReference type="InterPro" id="IPR036097">
    <property type="entry name" value="HisK_dim/P_sf"/>
</dbReference>
<dbReference type="AlphaFoldDB" id="A0A410WSD2"/>
<keyword evidence="9" id="KW-0067">ATP-binding</keyword>
<dbReference type="FunFam" id="3.30.565.10:FF:000013">
    <property type="entry name" value="Two-component sensor histidine kinase"/>
    <property type="match status" value="1"/>
</dbReference>
<keyword evidence="5" id="KW-0808">Transferase</keyword>
<evidence type="ECO:0000256" key="11">
    <source>
        <dbReference type="ARBA" id="ARBA00023012"/>
    </source>
</evidence>
<dbReference type="KEGG" id="pchi:PC41400_06190"/>
<dbReference type="PRINTS" id="PR00344">
    <property type="entry name" value="BCTRLSENSOR"/>
</dbReference>
<evidence type="ECO:0000256" key="1">
    <source>
        <dbReference type="ARBA" id="ARBA00000085"/>
    </source>
</evidence>
<dbReference type="InterPro" id="IPR050736">
    <property type="entry name" value="Sensor_HK_Regulatory"/>
</dbReference>
<evidence type="ECO:0000256" key="7">
    <source>
        <dbReference type="ARBA" id="ARBA00022741"/>
    </source>
</evidence>
<evidence type="ECO:0000313" key="17">
    <source>
        <dbReference type="Proteomes" id="UP001527202"/>
    </source>
</evidence>
<dbReference type="Gene3D" id="3.30.565.10">
    <property type="entry name" value="Histidine kinase-like ATPase, C-terminal domain"/>
    <property type="match status" value="1"/>
</dbReference>
<dbReference type="RefSeq" id="WP_042229694.1">
    <property type="nucleotide sequence ID" value="NZ_CP026520.1"/>
</dbReference>
<reference evidence="15 16" key="1">
    <citation type="submission" date="2018-01" db="EMBL/GenBank/DDBJ databases">
        <title>The whole genome sequencing and assembly of Paenibacillus chitinolyticus KCCM 41400 strain.</title>
        <authorList>
            <person name="Kim J.-Y."/>
            <person name="Park M.-K."/>
            <person name="Lee Y.-J."/>
            <person name="Yi H."/>
            <person name="Bahn Y.-S."/>
            <person name="Kim J.F."/>
            <person name="Lee D.-W."/>
        </authorList>
    </citation>
    <scope>NUCLEOTIDE SEQUENCE [LARGE SCALE GENOMIC DNA]</scope>
    <source>
        <strain evidence="15 16">KCCM 41400</strain>
    </source>
</reference>
<dbReference type="OrthoDB" id="9792991at2"/>
<accession>A0A410WSD2</accession>
<dbReference type="EMBL" id="CP026520">
    <property type="protein sequence ID" value="QAV17273.1"/>
    <property type="molecule type" value="Genomic_DNA"/>
</dbReference>
<evidence type="ECO:0000256" key="3">
    <source>
        <dbReference type="ARBA" id="ARBA00012438"/>
    </source>
</evidence>
<dbReference type="InterPro" id="IPR003594">
    <property type="entry name" value="HATPase_dom"/>
</dbReference>
<evidence type="ECO:0000313" key="16">
    <source>
        <dbReference type="Proteomes" id="UP000288943"/>
    </source>
</evidence>
<keyword evidence="4" id="KW-0597">Phosphoprotein</keyword>
<dbReference type="InterPro" id="IPR003661">
    <property type="entry name" value="HisK_dim/P_dom"/>
</dbReference>
<evidence type="ECO:0000259" key="13">
    <source>
        <dbReference type="PROSITE" id="PS50109"/>
    </source>
</evidence>
<dbReference type="InterPro" id="IPR005467">
    <property type="entry name" value="His_kinase_dom"/>
</dbReference>
<evidence type="ECO:0000313" key="15">
    <source>
        <dbReference type="EMBL" id="QAV17273.1"/>
    </source>
</evidence>
<dbReference type="Pfam" id="PF02518">
    <property type="entry name" value="HATPase_c"/>
    <property type="match status" value="1"/>
</dbReference>
<evidence type="ECO:0000256" key="10">
    <source>
        <dbReference type="ARBA" id="ARBA00022989"/>
    </source>
</evidence>
<dbReference type="Gene3D" id="1.10.287.130">
    <property type="match status" value="1"/>
</dbReference>
<keyword evidence="17" id="KW-1185">Reference proteome</keyword>
<dbReference type="GO" id="GO:0000155">
    <property type="term" value="F:phosphorelay sensor kinase activity"/>
    <property type="evidence" value="ECO:0007669"/>
    <property type="project" value="InterPro"/>
</dbReference>
<dbReference type="Proteomes" id="UP000288943">
    <property type="component" value="Chromosome"/>
</dbReference>
<keyword evidence="12" id="KW-0472">Membrane</keyword>
<organism evidence="15 16">
    <name type="scientific">Paenibacillus chitinolyticus</name>
    <dbReference type="NCBI Taxonomy" id="79263"/>
    <lineage>
        <taxon>Bacteria</taxon>
        <taxon>Bacillati</taxon>
        <taxon>Bacillota</taxon>
        <taxon>Bacilli</taxon>
        <taxon>Bacillales</taxon>
        <taxon>Paenibacillaceae</taxon>
        <taxon>Paenibacillus</taxon>
    </lineage>
</organism>
<keyword evidence="8 15" id="KW-0418">Kinase</keyword>
<evidence type="ECO:0000256" key="8">
    <source>
        <dbReference type="ARBA" id="ARBA00022777"/>
    </source>
</evidence>
<dbReference type="Pfam" id="PF00512">
    <property type="entry name" value="HisKA"/>
    <property type="match status" value="1"/>
</dbReference>
<dbReference type="PROSITE" id="PS50109">
    <property type="entry name" value="HIS_KIN"/>
    <property type="match status" value="1"/>
</dbReference>
<evidence type="ECO:0000256" key="2">
    <source>
        <dbReference type="ARBA" id="ARBA00004370"/>
    </source>
</evidence>
<evidence type="ECO:0000256" key="9">
    <source>
        <dbReference type="ARBA" id="ARBA00022840"/>
    </source>
</evidence>
<dbReference type="GeneID" id="95374405"/>
<dbReference type="GO" id="GO:0005524">
    <property type="term" value="F:ATP binding"/>
    <property type="evidence" value="ECO:0007669"/>
    <property type="project" value="UniProtKB-KW"/>
</dbReference>
<gene>
    <name evidence="14" type="ORF">M5X16_06955</name>
    <name evidence="15" type="ORF">PC41400_06190</name>
</gene>
<evidence type="ECO:0000256" key="4">
    <source>
        <dbReference type="ARBA" id="ARBA00022553"/>
    </source>
</evidence>